<dbReference type="InterPro" id="IPR012312">
    <property type="entry name" value="Hemerythrin-like"/>
</dbReference>
<feature type="domain" description="Hemerythrin-like" evidence="1">
    <location>
        <begin position="6"/>
        <end position="111"/>
    </location>
</feature>
<reference evidence="2 3" key="1">
    <citation type="submission" date="2024-06" db="EMBL/GenBank/DDBJ databases">
        <title>Genomic Encyclopedia of Type Strains, Phase IV (KMG-IV): sequencing the most valuable type-strain genomes for metagenomic binning, comparative biology and taxonomic classification.</title>
        <authorList>
            <person name="Goeker M."/>
        </authorList>
    </citation>
    <scope>NUCLEOTIDE SEQUENCE [LARGE SCALE GENOMIC DNA]</scope>
    <source>
        <strain evidence="2 3">DSM 29846</strain>
    </source>
</reference>
<protein>
    <submittedName>
        <fullName evidence="2">Hemerythrin-like domain-containing protein</fullName>
    </submittedName>
</protein>
<comment type="caution">
    <text evidence="2">The sequence shown here is derived from an EMBL/GenBank/DDBJ whole genome shotgun (WGS) entry which is preliminary data.</text>
</comment>
<evidence type="ECO:0000313" key="2">
    <source>
        <dbReference type="EMBL" id="MET3592441.1"/>
    </source>
</evidence>
<name>A0ABV2HPE3_9HYPH</name>
<proteinExistence type="predicted"/>
<dbReference type="Proteomes" id="UP001549036">
    <property type="component" value="Unassembled WGS sequence"/>
</dbReference>
<accession>A0ABV2HPE3</accession>
<dbReference type="Gene3D" id="1.20.120.520">
    <property type="entry name" value="nmb1532 protein domain like"/>
    <property type="match status" value="1"/>
</dbReference>
<gene>
    <name evidence="2" type="ORF">ABID26_001825</name>
</gene>
<evidence type="ECO:0000259" key="1">
    <source>
        <dbReference type="Pfam" id="PF01814"/>
    </source>
</evidence>
<evidence type="ECO:0000313" key="3">
    <source>
        <dbReference type="Proteomes" id="UP001549036"/>
    </source>
</evidence>
<dbReference type="Pfam" id="PF01814">
    <property type="entry name" value="Hemerythrin"/>
    <property type="match status" value="1"/>
</dbReference>
<sequence length="115" mass="12882">MPNVDRLQCLNLANSIVPLTRDVHRYEETVVFPAYEAALTMAKASLSSVTRLRAEHIEDECFAGEVTEALLAIGHGEGTENAEAVGFMLRGFFESLRRHIAFEREHLLPRIGIDE</sequence>
<organism evidence="2 3">
    <name type="scientific">Mesorhizobium shonense</name>
    <dbReference type="NCBI Taxonomy" id="1209948"/>
    <lineage>
        <taxon>Bacteria</taxon>
        <taxon>Pseudomonadati</taxon>
        <taxon>Pseudomonadota</taxon>
        <taxon>Alphaproteobacteria</taxon>
        <taxon>Hyphomicrobiales</taxon>
        <taxon>Phyllobacteriaceae</taxon>
        <taxon>Mesorhizobium</taxon>
    </lineage>
</organism>
<dbReference type="EMBL" id="JBEPLM010000002">
    <property type="protein sequence ID" value="MET3592441.1"/>
    <property type="molecule type" value="Genomic_DNA"/>
</dbReference>
<keyword evidence="3" id="KW-1185">Reference proteome</keyword>